<evidence type="ECO:0000313" key="2">
    <source>
        <dbReference type="EMBL" id="GAA6502257.1"/>
    </source>
</evidence>
<feature type="transmembrane region" description="Helical" evidence="1">
    <location>
        <begin position="46"/>
        <end position="64"/>
    </location>
</feature>
<proteinExistence type="predicted"/>
<gene>
    <name evidence="2" type="ORF">K340107D12_50730</name>
</gene>
<keyword evidence="1" id="KW-0812">Transmembrane</keyword>
<name>A0ABQ0C0C8_9FIRM</name>
<keyword evidence="1" id="KW-0472">Membrane</keyword>
<feature type="transmembrane region" description="Helical" evidence="1">
    <location>
        <begin position="120"/>
        <end position="139"/>
    </location>
</feature>
<evidence type="ECO:0000313" key="3">
    <source>
        <dbReference type="Proteomes" id="UP001600941"/>
    </source>
</evidence>
<dbReference type="Proteomes" id="UP001600941">
    <property type="component" value="Unassembled WGS sequence"/>
</dbReference>
<keyword evidence="3" id="KW-1185">Reference proteome</keyword>
<protein>
    <submittedName>
        <fullName evidence="2">MptD family putative ECF transporter S component</fullName>
    </submittedName>
</protein>
<feature type="transmembrane region" description="Helical" evidence="1">
    <location>
        <begin position="71"/>
        <end position="87"/>
    </location>
</feature>
<feature type="transmembrane region" description="Helical" evidence="1">
    <location>
        <begin position="93"/>
        <end position="113"/>
    </location>
</feature>
<accession>A0ABQ0C0C8</accession>
<dbReference type="NCBIfam" id="TIGR02185">
    <property type="entry name" value="Trep_Strep"/>
    <property type="match status" value="1"/>
</dbReference>
<dbReference type="EMBL" id="BAABZQ010000001">
    <property type="protein sequence ID" value="GAA6502257.1"/>
    <property type="molecule type" value="Genomic_DNA"/>
</dbReference>
<sequence>MSNQVNSMNKGLTVKDLVTTGIFTALLFVFVLVGGVFFATNPVLTFFMPAGGGLLAGPIYLLLIAKVHKRWSLSIMGVIMGIIWFVTGMHWAFALGYLIMAIVADFVAGAGQYKSKKLNSLSYILFSLGGTGSYIVFFVDPNGWAQTMLGNGTEQSYIDTMQATANTGILIAMFAAVNSLHTHLF</sequence>
<dbReference type="InterPro" id="IPR011733">
    <property type="entry name" value="CHP02185_IM"/>
</dbReference>
<feature type="transmembrane region" description="Helical" evidence="1">
    <location>
        <begin position="21"/>
        <end position="40"/>
    </location>
</feature>
<dbReference type="RefSeq" id="WP_390425292.1">
    <property type="nucleotide sequence ID" value="NZ_BAABZQ010000001.1"/>
</dbReference>
<organism evidence="2 3">
    <name type="scientific">Blautia parvula</name>
    <dbReference type="NCBI Taxonomy" id="2877527"/>
    <lineage>
        <taxon>Bacteria</taxon>
        <taxon>Bacillati</taxon>
        <taxon>Bacillota</taxon>
        <taxon>Clostridia</taxon>
        <taxon>Lachnospirales</taxon>
        <taxon>Lachnospiraceae</taxon>
        <taxon>Blautia</taxon>
    </lineage>
</organism>
<dbReference type="Pfam" id="PF09605">
    <property type="entry name" value="Trep_Strep"/>
    <property type="match status" value="1"/>
</dbReference>
<comment type="caution">
    <text evidence="2">The sequence shown here is derived from an EMBL/GenBank/DDBJ whole genome shotgun (WGS) entry which is preliminary data.</text>
</comment>
<reference evidence="2 3" key="1">
    <citation type="submission" date="2024-04" db="EMBL/GenBank/DDBJ databases">
        <title>Defined microbial consortia suppress multidrug-resistant proinflammatory Enterobacteriaceae via ecological control.</title>
        <authorList>
            <person name="Furuichi M."/>
            <person name="Kawaguchi T."/>
            <person name="Pust M."/>
            <person name="Yasuma K."/>
            <person name="Plichta D."/>
            <person name="Hasegawa N."/>
            <person name="Ohya T."/>
            <person name="Bhattarai S."/>
            <person name="Sasajima S."/>
            <person name="Aoto Y."/>
            <person name="Tuganbaev T."/>
            <person name="Yaginuma M."/>
            <person name="Ueda M."/>
            <person name="Okahashi N."/>
            <person name="Amafuji K."/>
            <person name="Kiridooshi Y."/>
            <person name="Sugita K."/>
            <person name="Strazar M."/>
            <person name="Skelly A."/>
            <person name="Suda W."/>
            <person name="Hattori M."/>
            <person name="Nakamoto N."/>
            <person name="Caballero S."/>
            <person name="Norman J."/>
            <person name="Olle B."/>
            <person name="Tanoue T."/>
            <person name="Arita M."/>
            <person name="Bucci V."/>
            <person name="Atarashi K."/>
            <person name="Xavier R."/>
            <person name="Honda K."/>
        </authorList>
    </citation>
    <scope>NUCLEOTIDE SEQUENCE [LARGE SCALE GENOMIC DNA]</scope>
    <source>
        <strain evidence="3">k34-0107-D12</strain>
    </source>
</reference>
<keyword evidence="1" id="KW-1133">Transmembrane helix</keyword>
<evidence type="ECO:0000256" key="1">
    <source>
        <dbReference type="SAM" id="Phobius"/>
    </source>
</evidence>